<dbReference type="InterPro" id="IPR005467">
    <property type="entry name" value="His_kinase_dom"/>
</dbReference>
<dbReference type="Gene3D" id="3.30.565.10">
    <property type="entry name" value="Histidine kinase-like ATPase, C-terminal domain"/>
    <property type="match status" value="1"/>
</dbReference>
<dbReference type="SUPFAM" id="SSF55785">
    <property type="entry name" value="PYP-like sensor domain (PAS domain)"/>
    <property type="match status" value="5"/>
</dbReference>
<keyword evidence="3" id="KW-0597">Phosphoprotein</keyword>
<dbReference type="SMART" id="SM00091">
    <property type="entry name" value="PAS"/>
    <property type="match status" value="5"/>
</dbReference>
<evidence type="ECO:0000313" key="11">
    <source>
        <dbReference type="Proteomes" id="UP000256919"/>
    </source>
</evidence>
<feature type="coiled-coil region" evidence="6">
    <location>
        <begin position="676"/>
        <end position="707"/>
    </location>
</feature>
<organism evidence="10 11">
    <name type="scientific">Winogradskyella pacifica</name>
    <dbReference type="NCBI Taxonomy" id="664642"/>
    <lineage>
        <taxon>Bacteria</taxon>
        <taxon>Pseudomonadati</taxon>
        <taxon>Bacteroidota</taxon>
        <taxon>Flavobacteriia</taxon>
        <taxon>Flavobacteriales</taxon>
        <taxon>Flavobacteriaceae</taxon>
        <taxon>Winogradskyella</taxon>
    </lineage>
</organism>
<dbReference type="NCBIfam" id="TIGR00229">
    <property type="entry name" value="sensory_box"/>
    <property type="match status" value="2"/>
</dbReference>
<dbReference type="PROSITE" id="PS50112">
    <property type="entry name" value="PAS"/>
    <property type="match status" value="3"/>
</dbReference>
<feature type="domain" description="PAS" evidence="8">
    <location>
        <begin position="7"/>
        <end position="80"/>
    </location>
</feature>
<feature type="domain" description="PAC" evidence="9">
    <location>
        <begin position="215"/>
        <end position="267"/>
    </location>
</feature>
<dbReference type="InterPro" id="IPR035965">
    <property type="entry name" value="PAS-like_dom_sf"/>
</dbReference>
<evidence type="ECO:0000256" key="3">
    <source>
        <dbReference type="ARBA" id="ARBA00022553"/>
    </source>
</evidence>
<dbReference type="SMART" id="SM00387">
    <property type="entry name" value="HATPase_c"/>
    <property type="match status" value="1"/>
</dbReference>
<evidence type="ECO:0000259" key="9">
    <source>
        <dbReference type="PROSITE" id="PS50113"/>
    </source>
</evidence>
<dbReference type="SUPFAM" id="SSF47384">
    <property type="entry name" value="Homodimeric domain of signal transducing histidine kinase"/>
    <property type="match status" value="1"/>
</dbReference>
<dbReference type="PRINTS" id="PR00344">
    <property type="entry name" value="BCTRLSENSOR"/>
</dbReference>
<gene>
    <name evidence="10" type="ORF">DFQ09_11116</name>
</gene>
<dbReference type="SMART" id="SM00388">
    <property type="entry name" value="HisKA"/>
    <property type="match status" value="1"/>
</dbReference>
<dbReference type="PROSITE" id="PS50113">
    <property type="entry name" value="PAC"/>
    <property type="match status" value="3"/>
</dbReference>
<evidence type="ECO:0000256" key="1">
    <source>
        <dbReference type="ARBA" id="ARBA00000085"/>
    </source>
</evidence>
<dbReference type="CDD" id="cd00130">
    <property type="entry name" value="PAS"/>
    <property type="match status" value="5"/>
</dbReference>
<dbReference type="OrthoDB" id="9808408at2"/>
<dbReference type="Proteomes" id="UP000256919">
    <property type="component" value="Unassembled WGS sequence"/>
</dbReference>
<dbReference type="SMART" id="SM00065">
    <property type="entry name" value="GAF"/>
    <property type="match status" value="1"/>
</dbReference>
<dbReference type="InterPro" id="IPR013656">
    <property type="entry name" value="PAS_4"/>
</dbReference>
<keyword evidence="11" id="KW-1185">Reference proteome</keyword>
<dbReference type="InterPro" id="IPR036097">
    <property type="entry name" value="HisK_dim/P_sf"/>
</dbReference>
<dbReference type="InterPro" id="IPR003594">
    <property type="entry name" value="HATPase_dom"/>
</dbReference>
<evidence type="ECO:0000256" key="6">
    <source>
        <dbReference type="SAM" id="Coils"/>
    </source>
</evidence>
<comment type="catalytic activity">
    <reaction evidence="1">
        <text>ATP + protein L-histidine = ADP + protein N-phospho-L-histidine.</text>
        <dbReference type="EC" id="2.7.13.3"/>
    </reaction>
</comment>
<dbReference type="InterPro" id="IPR000700">
    <property type="entry name" value="PAS-assoc_C"/>
</dbReference>
<dbReference type="InterPro" id="IPR052162">
    <property type="entry name" value="Sensor_kinase/Photoreceptor"/>
</dbReference>
<dbReference type="InterPro" id="IPR036890">
    <property type="entry name" value="HATPase_C_sf"/>
</dbReference>
<dbReference type="RefSeq" id="WP_115812695.1">
    <property type="nucleotide sequence ID" value="NZ_QREI01000011.1"/>
</dbReference>
<dbReference type="Pfam" id="PF02518">
    <property type="entry name" value="HATPase_c"/>
    <property type="match status" value="1"/>
</dbReference>
<dbReference type="SMART" id="SM00086">
    <property type="entry name" value="PAC"/>
    <property type="match status" value="4"/>
</dbReference>
<evidence type="ECO:0000313" key="10">
    <source>
        <dbReference type="EMBL" id="REE07686.1"/>
    </source>
</evidence>
<dbReference type="Pfam" id="PF13185">
    <property type="entry name" value="GAF_2"/>
    <property type="match status" value="1"/>
</dbReference>
<dbReference type="FunFam" id="3.30.565.10:FF:000006">
    <property type="entry name" value="Sensor histidine kinase WalK"/>
    <property type="match status" value="1"/>
</dbReference>
<proteinExistence type="predicted"/>
<dbReference type="InterPro" id="IPR000014">
    <property type="entry name" value="PAS"/>
</dbReference>
<evidence type="ECO:0000259" key="8">
    <source>
        <dbReference type="PROSITE" id="PS50112"/>
    </source>
</evidence>
<dbReference type="Pfam" id="PF13426">
    <property type="entry name" value="PAS_9"/>
    <property type="match status" value="2"/>
</dbReference>
<keyword evidence="5" id="KW-0418">Kinase</keyword>
<evidence type="ECO:0000256" key="5">
    <source>
        <dbReference type="ARBA" id="ARBA00022777"/>
    </source>
</evidence>
<dbReference type="PANTHER" id="PTHR43304:SF1">
    <property type="entry name" value="PAC DOMAIN-CONTAINING PROTEIN"/>
    <property type="match status" value="1"/>
</dbReference>
<feature type="domain" description="PAC" evidence="9">
    <location>
        <begin position="801"/>
        <end position="854"/>
    </location>
</feature>
<feature type="domain" description="PAS" evidence="8">
    <location>
        <begin position="391"/>
        <end position="457"/>
    </location>
</feature>
<dbReference type="EC" id="2.7.13.3" evidence="2"/>
<sequence>MIGSLQNESLFQSMFQLTSEGVLVVDNTATILLANPACENLFGIDSDDLLGRSLDTLITSKNREQLIKYIINLKKTRTNKNFEILGVKNDGKEFNLEIKLSSSIIDGKNLIITFLRDVTNRTENLLEIKQTNDKLIESNQKFDSLISNIKGILFRCKNNKDYTMHYISEGCLEITGHPYNDFKNANINYGQLIIEADCNNVWEHIQTAVKQKKTFDCKHRIQHKNGSIKYVWVKGEAVYNQENNGIDLVGFITDITAYKEQEFTIKTNEVKMRALLDAIPDMMFIQDHQGNYLDWYAKNSKKLFIAPEKLIGLNMKDVLPISVYKKIKTSYKDLLASGNLQIVEYSIEGKKGIEHYEARVVHMNDNKLLTIVRDVTKEREKDEQLNIKNNALASASNSIIISDAQKRNTPIIYCNDAFEKITGYCKEEVYGKNCNFLQKDDRDQIEINVMKKAIAEGKACSVVLRNYRKDGTLFWNDVTITPVRNHKNKLTHFIGVQNDVTDKVRAEDLKDRIQKILELIAQDKPLKSITKKIIDTAEIYLKDCLGSISILDKVDKTLHILVAPNLPKTFCNFIDGTVISPKAGTFGAAAFLKREVIASDIETNVFCEGFKHMALKDGLKACWSFPIMSSTSEALGVLSFFSSLARKPLANEKEMLLDMTYLASIAIEKHNNIIVLKEGKKQLEIYAQKLEEKVKERTEEVMATVKELVVTNLNLKDQIQIAKQAESETIISKSITTAIAKNFPKGLIVVINKDFRLVLAEGEALDQLGFKSLVFEGMNLDDLSIFAEERKKIIREYISKTLSGFHLSFELEYKNRYFSVNTAPLFDENNQVSNALMVYTDISEQKEIEFRIQNALKKERELNQLKSRFISTASHEFRTPLSAILTSAILISKQNGYGTELKREKYVLQIEQNVNHLVTILNDFLSLSKLEEGKTKAVNEHFEIINFVKILINESKVTLKKTQQINYNSSLLHLIVNLDAKLLRQIITNLISNASKYSSVNSIINFKISKNNDKVLIEIRDSGIGIPQEEQDQLFNRFFRANNAINIEGTGLGLNIAKHYTELIGGTISFESKLNEGTTFCVELPINNNECSLNNLGIKI</sequence>
<dbReference type="InterPro" id="IPR029016">
    <property type="entry name" value="GAF-like_dom_sf"/>
</dbReference>
<dbReference type="PANTHER" id="PTHR43304">
    <property type="entry name" value="PHYTOCHROME-LIKE PROTEIN CPH1"/>
    <property type="match status" value="1"/>
</dbReference>
<dbReference type="SUPFAM" id="SSF55781">
    <property type="entry name" value="GAF domain-like"/>
    <property type="match status" value="1"/>
</dbReference>
<dbReference type="GO" id="GO:0000155">
    <property type="term" value="F:phosphorelay sensor kinase activity"/>
    <property type="evidence" value="ECO:0007669"/>
    <property type="project" value="InterPro"/>
</dbReference>
<dbReference type="InterPro" id="IPR004358">
    <property type="entry name" value="Sig_transdc_His_kin-like_C"/>
</dbReference>
<dbReference type="Pfam" id="PF08448">
    <property type="entry name" value="PAS_4"/>
    <property type="match status" value="2"/>
</dbReference>
<keyword evidence="4" id="KW-0808">Transferase</keyword>
<dbReference type="Gene3D" id="3.30.450.20">
    <property type="entry name" value="PAS domain"/>
    <property type="match status" value="5"/>
</dbReference>
<name>A0A3D9LM08_9FLAO</name>
<dbReference type="Gene3D" id="3.30.450.40">
    <property type="match status" value="1"/>
</dbReference>
<feature type="domain" description="Histidine kinase" evidence="7">
    <location>
        <begin position="872"/>
        <end position="1088"/>
    </location>
</feature>
<dbReference type="CDD" id="cd00075">
    <property type="entry name" value="HATPase"/>
    <property type="match status" value="1"/>
</dbReference>
<evidence type="ECO:0000259" key="7">
    <source>
        <dbReference type="PROSITE" id="PS50109"/>
    </source>
</evidence>
<accession>A0A3D9LM08</accession>
<dbReference type="Gene3D" id="1.10.287.130">
    <property type="match status" value="1"/>
</dbReference>
<feature type="domain" description="PAS" evidence="8">
    <location>
        <begin position="268"/>
        <end position="338"/>
    </location>
</feature>
<dbReference type="PROSITE" id="PS50109">
    <property type="entry name" value="HIS_KIN"/>
    <property type="match status" value="1"/>
</dbReference>
<dbReference type="Pfam" id="PF00512">
    <property type="entry name" value="HisKA"/>
    <property type="match status" value="1"/>
</dbReference>
<protein>
    <recommendedName>
        <fullName evidence="2">histidine kinase</fullName>
        <ecNumber evidence="2">2.7.13.3</ecNumber>
    </recommendedName>
</protein>
<reference evidence="10 11" key="1">
    <citation type="submission" date="2018-07" db="EMBL/GenBank/DDBJ databases">
        <title>Genomic Encyclopedia of Type Strains, Phase III (KMG-III): the genomes of soil and plant-associated and newly described type strains.</title>
        <authorList>
            <person name="Whitman W."/>
        </authorList>
    </citation>
    <scope>NUCLEOTIDE SEQUENCE [LARGE SCALE GENOMIC DNA]</scope>
    <source>
        <strain evidence="10 11">CECT 7948</strain>
    </source>
</reference>
<dbReference type="InterPro" id="IPR003018">
    <property type="entry name" value="GAF"/>
</dbReference>
<dbReference type="InterPro" id="IPR013655">
    <property type="entry name" value="PAS_fold_3"/>
</dbReference>
<dbReference type="Pfam" id="PF08447">
    <property type="entry name" value="PAS_3"/>
    <property type="match status" value="1"/>
</dbReference>
<dbReference type="CDD" id="cd00082">
    <property type="entry name" value="HisKA"/>
    <property type="match status" value="1"/>
</dbReference>
<evidence type="ECO:0000256" key="2">
    <source>
        <dbReference type="ARBA" id="ARBA00012438"/>
    </source>
</evidence>
<evidence type="ECO:0000256" key="4">
    <source>
        <dbReference type="ARBA" id="ARBA00022679"/>
    </source>
</evidence>
<feature type="domain" description="PAC" evidence="9">
    <location>
        <begin position="460"/>
        <end position="512"/>
    </location>
</feature>
<dbReference type="InterPro" id="IPR003661">
    <property type="entry name" value="HisK_dim/P_dom"/>
</dbReference>
<comment type="caution">
    <text evidence="10">The sequence shown here is derived from an EMBL/GenBank/DDBJ whole genome shotgun (WGS) entry which is preliminary data.</text>
</comment>
<dbReference type="SUPFAM" id="SSF55874">
    <property type="entry name" value="ATPase domain of HSP90 chaperone/DNA topoisomerase II/histidine kinase"/>
    <property type="match status" value="1"/>
</dbReference>
<dbReference type="AlphaFoldDB" id="A0A3D9LM08"/>
<keyword evidence="6" id="KW-0175">Coiled coil</keyword>
<dbReference type="EMBL" id="QREI01000011">
    <property type="protein sequence ID" value="REE07686.1"/>
    <property type="molecule type" value="Genomic_DNA"/>
</dbReference>
<dbReference type="InterPro" id="IPR001610">
    <property type="entry name" value="PAC"/>
</dbReference>